<dbReference type="Proteomes" id="UP001632038">
    <property type="component" value="Unassembled WGS sequence"/>
</dbReference>
<protein>
    <submittedName>
        <fullName evidence="2">Uncharacterized protein</fullName>
    </submittedName>
</protein>
<evidence type="ECO:0000256" key="1">
    <source>
        <dbReference type="SAM" id="SignalP"/>
    </source>
</evidence>
<feature type="chain" id="PRO_5044772566" evidence="1">
    <location>
        <begin position="26"/>
        <end position="101"/>
    </location>
</feature>
<name>A0ABD3CHS8_9LAMI</name>
<dbReference type="AlphaFoldDB" id="A0ABD3CHS8"/>
<accession>A0ABD3CHS8</accession>
<evidence type="ECO:0000313" key="3">
    <source>
        <dbReference type="Proteomes" id="UP001632038"/>
    </source>
</evidence>
<evidence type="ECO:0000313" key="2">
    <source>
        <dbReference type="EMBL" id="KAL3629473.1"/>
    </source>
</evidence>
<sequence length="101" mass="11584">MAAASLPLTALLLLIITIKFQTGECLTTTTTTTRIADFLPDDDEFLMESESNRRILQAARRITPDAQYKLPYCNRNVYGSCIGRDGKFYQRPCQYFNYCKK</sequence>
<comment type="caution">
    <text evidence="2">The sequence shown here is derived from an EMBL/GenBank/DDBJ whole genome shotgun (WGS) entry which is preliminary data.</text>
</comment>
<proteinExistence type="predicted"/>
<keyword evidence="1" id="KW-0732">Signal</keyword>
<dbReference type="PANTHER" id="PTHR39112:SF1">
    <property type="entry name" value="PROTEIN RALF-LIKE 27"/>
    <property type="match status" value="1"/>
</dbReference>
<reference evidence="3" key="1">
    <citation type="journal article" date="2024" name="IScience">
        <title>Strigolactones Initiate the Formation of Haustorium-like Structures in Castilleja.</title>
        <authorList>
            <person name="Buerger M."/>
            <person name="Peterson D."/>
            <person name="Chory J."/>
        </authorList>
    </citation>
    <scope>NUCLEOTIDE SEQUENCE [LARGE SCALE GENOMIC DNA]</scope>
</reference>
<feature type="signal peptide" evidence="1">
    <location>
        <begin position="1"/>
        <end position="25"/>
    </location>
</feature>
<organism evidence="2 3">
    <name type="scientific">Castilleja foliolosa</name>
    <dbReference type="NCBI Taxonomy" id="1961234"/>
    <lineage>
        <taxon>Eukaryota</taxon>
        <taxon>Viridiplantae</taxon>
        <taxon>Streptophyta</taxon>
        <taxon>Embryophyta</taxon>
        <taxon>Tracheophyta</taxon>
        <taxon>Spermatophyta</taxon>
        <taxon>Magnoliopsida</taxon>
        <taxon>eudicotyledons</taxon>
        <taxon>Gunneridae</taxon>
        <taxon>Pentapetalae</taxon>
        <taxon>asterids</taxon>
        <taxon>lamiids</taxon>
        <taxon>Lamiales</taxon>
        <taxon>Orobanchaceae</taxon>
        <taxon>Pedicularideae</taxon>
        <taxon>Castillejinae</taxon>
        <taxon>Castilleja</taxon>
    </lineage>
</organism>
<keyword evidence="3" id="KW-1185">Reference proteome</keyword>
<dbReference type="InterPro" id="IPR039252">
    <property type="entry name" value="RALFL27"/>
</dbReference>
<dbReference type="PANTHER" id="PTHR39112">
    <property type="entry name" value="PROTEIN RALF-LIKE 27-RELATED"/>
    <property type="match status" value="1"/>
</dbReference>
<dbReference type="EMBL" id="JAVIJP010000034">
    <property type="protein sequence ID" value="KAL3629473.1"/>
    <property type="molecule type" value="Genomic_DNA"/>
</dbReference>
<gene>
    <name evidence="2" type="ORF">CASFOL_026695</name>
</gene>